<name>A0AAV2AX89_9ARAC</name>
<keyword evidence="3" id="KW-1185">Reference proteome</keyword>
<comment type="caution">
    <text evidence="2">The sequence shown here is derived from an EMBL/GenBank/DDBJ whole genome shotgun (WGS) entry which is preliminary data.</text>
</comment>
<evidence type="ECO:0000313" key="2">
    <source>
        <dbReference type="EMBL" id="CAL1288201.1"/>
    </source>
</evidence>
<reference evidence="2 3" key="1">
    <citation type="submission" date="2024-04" db="EMBL/GenBank/DDBJ databases">
        <authorList>
            <person name="Rising A."/>
            <person name="Reimegard J."/>
            <person name="Sonavane S."/>
            <person name="Akerstrom W."/>
            <person name="Nylinder S."/>
            <person name="Hedman E."/>
            <person name="Kallberg Y."/>
        </authorList>
    </citation>
    <scope>NUCLEOTIDE SEQUENCE [LARGE SCALE GENOMIC DNA]</scope>
</reference>
<protein>
    <submittedName>
        <fullName evidence="2">Uncharacterized protein</fullName>
    </submittedName>
</protein>
<sequence>MLTHNRHIGIQDQSTIKKMEQGISGSAATSSKVEDTST</sequence>
<dbReference type="EMBL" id="CAXIEN010000227">
    <property type="protein sequence ID" value="CAL1288201.1"/>
    <property type="molecule type" value="Genomic_DNA"/>
</dbReference>
<evidence type="ECO:0000256" key="1">
    <source>
        <dbReference type="SAM" id="MobiDB-lite"/>
    </source>
</evidence>
<dbReference type="AlphaFoldDB" id="A0AAV2AX89"/>
<gene>
    <name evidence="2" type="ORF">LARSCL_LOCUS15202</name>
</gene>
<accession>A0AAV2AX89</accession>
<feature type="region of interest" description="Disordered" evidence="1">
    <location>
        <begin position="1"/>
        <end position="38"/>
    </location>
</feature>
<proteinExistence type="predicted"/>
<dbReference type="Proteomes" id="UP001497382">
    <property type="component" value="Unassembled WGS sequence"/>
</dbReference>
<organism evidence="2 3">
    <name type="scientific">Larinioides sclopetarius</name>
    <dbReference type="NCBI Taxonomy" id="280406"/>
    <lineage>
        <taxon>Eukaryota</taxon>
        <taxon>Metazoa</taxon>
        <taxon>Ecdysozoa</taxon>
        <taxon>Arthropoda</taxon>
        <taxon>Chelicerata</taxon>
        <taxon>Arachnida</taxon>
        <taxon>Araneae</taxon>
        <taxon>Araneomorphae</taxon>
        <taxon>Entelegynae</taxon>
        <taxon>Araneoidea</taxon>
        <taxon>Araneidae</taxon>
        <taxon>Larinioides</taxon>
    </lineage>
</organism>
<evidence type="ECO:0000313" key="3">
    <source>
        <dbReference type="Proteomes" id="UP001497382"/>
    </source>
</evidence>